<evidence type="ECO:0000256" key="19">
    <source>
        <dbReference type="HAMAP-Rule" id="MF_00037"/>
    </source>
</evidence>
<dbReference type="GO" id="GO:0051301">
    <property type="term" value="P:cell division"/>
    <property type="evidence" value="ECO:0007669"/>
    <property type="project" value="UniProtKB-KW"/>
</dbReference>
<dbReference type="Gene3D" id="3.30.43.10">
    <property type="entry name" value="Uridine Diphospho-n-acetylenolpyruvylglucosamine Reductase, domain 2"/>
    <property type="match status" value="1"/>
</dbReference>
<dbReference type="eggNOG" id="COG0812">
    <property type="taxonomic scope" value="Bacteria"/>
</dbReference>
<evidence type="ECO:0000256" key="13">
    <source>
        <dbReference type="ARBA" id="ARBA00022984"/>
    </source>
</evidence>
<feature type="domain" description="FAD-binding PCMH-type" evidence="20">
    <location>
        <begin position="17"/>
        <end position="186"/>
    </location>
</feature>
<evidence type="ECO:0000313" key="24">
    <source>
        <dbReference type="Proteomes" id="UP000030184"/>
    </source>
</evidence>
<dbReference type="InterPro" id="IPR006094">
    <property type="entry name" value="Oxid_FAD_bind_N"/>
</dbReference>
<dbReference type="PANTHER" id="PTHR21071:SF4">
    <property type="entry name" value="UDP-N-ACETYLENOLPYRUVOYLGLUCOSAMINE REDUCTASE"/>
    <property type="match status" value="1"/>
</dbReference>
<evidence type="ECO:0000313" key="23">
    <source>
        <dbReference type="Proteomes" id="UP000029641"/>
    </source>
</evidence>
<dbReference type="InterPro" id="IPR003170">
    <property type="entry name" value="MurB"/>
</dbReference>
<evidence type="ECO:0000256" key="4">
    <source>
        <dbReference type="ARBA" id="ARBA00004752"/>
    </source>
</evidence>
<sequence>MQLLQNTSLKNYNTFGIKVKAKYFVAVSSIKALRDVLTLKGYPNKLLLGGGSNMLLTQDQNKLVIHINIKGISIEQEHNDFVLVRANAGENWHEFVLWCLKHDFGGLENLSLIPGNVGTAPIQNIGAYGVELKDTFVSCNAIHIKTLKEATFNKNECNFGYRNSIFKNEEKGKYIITSVLFKLTKKNHKLHIDYGAITSQLKAQNINNPTIQDVSKAVIAIRESKLPDPKLIGNSGSFFKNPVISKTKFKNLQDNFKDIPSYPVSKNEVKVPAGWLIEKAGFKGKRFGKYGVHKNQALVLVNYGGAEGSDILKLSKLIQKTVLRLFDISIEAEVNIL</sequence>
<comment type="catalytic activity">
    <reaction evidence="18 19">
        <text>UDP-N-acetyl-alpha-D-muramate + NADP(+) = UDP-N-acetyl-3-O-(1-carboxyvinyl)-alpha-D-glucosamine + NADPH + H(+)</text>
        <dbReference type="Rhea" id="RHEA:12248"/>
        <dbReference type="ChEBI" id="CHEBI:15378"/>
        <dbReference type="ChEBI" id="CHEBI:57783"/>
        <dbReference type="ChEBI" id="CHEBI:58349"/>
        <dbReference type="ChEBI" id="CHEBI:68483"/>
        <dbReference type="ChEBI" id="CHEBI:70757"/>
        <dbReference type="EC" id="1.3.1.98"/>
    </reaction>
</comment>
<dbReference type="Proteomes" id="UP000029641">
    <property type="component" value="Unassembled WGS sequence"/>
</dbReference>
<evidence type="ECO:0000256" key="5">
    <source>
        <dbReference type="ARBA" id="ARBA00012518"/>
    </source>
</evidence>
<comment type="cofactor">
    <cofactor evidence="1 19">
        <name>FAD</name>
        <dbReference type="ChEBI" id="CHEBI:57692"/>
    </cofactor>
</comment>
<evidence type="ECO:0000256" key="12">
    <source>
        <dbReference type="ARBA" id="ARBA00022960"/>
    </source>
</evidence>
<dbReference type="Pfam" id="PF02873">
    <property type="entry name" value="MurB_C"/>
    <property type="match status" value="1"/>
</dbReference>
<dbReference type="GO" id="GO:0005829">
    <property type="term" value="C:cytosol"/>
    <property type="evidence" value="ECO:0007669"/>
    <property type="project" value="TreeGrafter"/>
</dbReference>
<dbReference type="PANTHER" id="PTHR21071">
    <property type="entry name" value="UDP-N-ACETYLENOLPYRUVOYLGLUCOSAMINE REDUCTASE"/>
    <property type="match status" value="1"/>
</dbReference>
<dbReference type="UniPathway" id="UPA00219"/>
<dbReference type="InterPro" id="IPR036318">
    <property type="entry name" value="FAD-bd_PCMH-like_sf"/>
</dbReference>
<dbReference type="InterPro" id="IPR011601">
    <property type="entry name" value="MurB_C"/>
</dbReference>
<organism evidence="21 23">
    <name type="scientific">Jejuia pallidilutea</name>
    <dbReference type="NCBI Taxonomy" id="504487"/>
    <lineage>
        <taxon>Bacteria</taxon>
        <taxon>Pseudomonadati</taxon>
        <taxon>Bacteroidota</taxon>
        <taxon>Flavobacteriia</taxon>
        <taxon>Flavobacteriales</taxon>
        <taxon>Flavobacteriaceae</taxon>
        <taxon>Jejuia</taxon>
    </lineage>
</organism>
<evidence type="ECO:0000256" key="3">
    <source>
        <dbReference type="ARBA" id="ARBA00004496"/>
    </source>
</evidence>
<gene>
    <name evidence="19" type="primary">murB</name>
    <name evidence="21" type="ORF">JCM19301_318</name>
    <name evidence="22" type="ORF">JCM19538_1555</name>
</gene>
<feature type="active site" evidence="19">
    <location>
        <position position="333"/>
    </location>
</feature>
<keyword evidence="9 19" id="KW-0285">Flavoprotein</keyword>
<evidence type="ECO:0000256" key="18">
    <source>
        <dbReference type="ARBA" id="ARBA00048914"/>
    </source>
</evidence>
<keyword evidence="15 19" id="KW-0131">Cell cycle</keyword>
<comment type="similarity">
    <text evidence="19">Belongs to the MurB family.</text>
</comment>
<evidence type="ECO:0000256" key="7">
    <source>
        <dbReference type="ARBA" id="ARBA00022490"/>
    </source>
</evidence>
<dbReference type="GO" id="GO:0071555">
    <property type="term" value="P:cell wall organization"/>
    <property type="evidence" value="ECO:0007669"/>
    <property type="project" value="UniProtKB-KW"/>
</dbReference>
<evidence type="ECO:0000313" key="21">
    <source>
        <dbReference type="EMBL" id="GAL68176.1"/>
    </source>
</evidence>
<dbReference type="NCBIfam" id="TIGR00179">
    <property type="entry name" value="murB"/>
    <property type="match status" value="1"/>
</dbReference>
<dbReference type="Gene3D" id="3.30.465.10">
    <property type="match status" value="1"/>
</dbReference>
<dbReference type="NCBIfam" id="NF000755">
    <property type="entry name" value="PRK00046.1"/>
    <property type="match status" value="1"/>
</dbReference>
<evidence type="ECO:0000256" key="16">
    <source>
        <dbReference type="ARBA" id="ARBA00023316"/>
    </source>
</evidence>
<evidence type="ECO:0000259" key="20">
    <source>
        <dbReference type="PROSITE" id="PS51387"/>
    </source>
</evidence>
<dbReference type="AlphaFoldDB" id="A0A090VTY0"/>
<dbReference type="GO" id="GO:0009252">
    <property type="term" value="P:peptidoglycan biosynthetic process"/>
    <property type="evidence" value="ECO:0007669"/>
    <property type="project" value="UniProtKB-UniRule"/>
</dbReference>
<comment type="function">
    <text evidence="2 19">Cell wall formation.</text>
</comment>
<evidence type="ECO:0000256" key="9">
    <source>
        <dbReference type="ARBA" id="ARBA00022630"/>
    </source>
</evidence>
<feature type="active site" evidence="19">
    <location>
        <position position="162"/>
    </location>
</feature>
<evidence type="ECO:0000256" key="1">
    <source>
        <dbReference type="ARBA" id="ARBA00001974"/>
    </source>
</evidence>
<dbReference type="Gene3D" id="3.90.78.10">
    <property type="entry name" value="UDP-N-acetylenolpyruvoylglucosamine reductase, C-terminal domain"/>
    <property type="match status" value="1"/>
</dbReference>
<proteinExistence type="inferred from homology"/>
<dbReference type="EMBL" id="BBNR01000017">
    <property type="protein sequence ID" value="GAL68176.1"/>
    <property type="molecule type" value="Genomic_DNA"/>
</dbReference>
<evidence type="ECO:0000256" key="8">
    <source>
        <dbReference type="ARBA" id="ARBA00022618"/>
    </source>
</evidence>
<keyword evidence="13 19" id="KW-0573">Peptidoglycan synthesis</keyword>
<keyword evidence="8 19" id="KW-0132">Cell division</keyword>
<evidence type="ECO:0000256" key="15">
    <source>
        <dbReference type="ARBA" id="ARBA00023306"/>
    </source>
</evidence>
<dbReference type="EC" id="1.3.1.98" evidence="5 19"/>
<name>A0A090VTY0_9FLAO</name>
<evidence type="ECO:0000256" key="11">
    <source>
        <dbReference type="ARBA" id="ARBA00022857"/>
    </source>
</evidence>
<evidence type="ECO:0000256" key="2">
    <source>
        <dbReference type="ARBA" id="ARBA00003921"/>
    </source>
</evidence>
<feature type="active site" description="Proton donor" evidence="19">
    <location>
        <position position="237"/>
    </location>
</feature>
<evidence type="ECO:0000256" key="14">
    <source>
        <dbReference type="ARBA" id="ARBA00023002"/>
    </source>
</evidence>
<dbReference type="RefSeq" id="WP_042245090.1">
    <property type="nucleotide sequence ID" value="NZ_BBNR01000017.1"/>
</dbReference>
<dbReference type="Proteomes" id="UP000030184">
    <property type="component" value="Unassembled WGS sequence"/>
</dbReference>
<keyword evidence="11 19" id="KW-0521">NADP</keyword>
<dbReference type="InterPro" id="IPR036635">
    <property type="entry name" value="MurB_C_sf"/>
</dbReference>
<dbReference type="GO" id="GO:0071949">
    <property type="term" value="F:FAD binding"/>
    <property type="evidence" value="ECO:0007669"/>
    <property type="project" value="InterPro"/>
</dbReference>
<keyword evidence="12 19" id="KW-0133">Cell shape</keyword>
<dbReference type="OrthoDB" id="9804753at2"/>
<dbReference type="SUPFAM" id="SSF56194">
    <property type="entry name" value="Uridine diphospho-N-Acetylenolpyruvylglucosamine reductase, MurB, C-terminal domain"/>
    <property type="match status" value="1"/>
</dbReference>
<comment type="pathway">
    <text evidence="4 19">Cell wall biogenesis; peptidoglycan biosynthesis.</text>
</comment>
<dbReference type="EMBL" id="BBNY01000059">
    <property type="protein sequence ID" value="GAL89905.1"/>
    <property type="molecule type" value="Genomic_DNA"/>
</dbReference>
<evidence type="ECO:0000256" key="10">
    <source>
        <dbReference type="ARBA" id="ARBA00022827"/>
    </source>
</evidence>
<dbReference type="STRING" id="504487.JCM19538_1555"/>
<dbReference type="GO" id="GO:0008360">
    <property type="term" value="P:regulation of cell shape"/>
    <property type="evidence" value="ECO:0007669"/>
    <property type="project" value="UniProtKB-KW"/>
</dbReference>
<dbReference type="Pfam" id="PF01565">
    <property type="entry name" value="FAD_binding_4"/>
    <property type="match status" value="1"/>
</dbReference>
<dbReference type="SUPFAM" id="SSF56176">
    <property type="entry name" value="FAD-binding/transporter-associated domain-like"/>
    <property type="match status" value="1"/>
</dbReference>
<dbReference type="InterPro" id="IPR016169">
    <property type="entry name" value="FAD-bd_PCMH_sub2"/>
</dbReference>
<dbReference type="InterPro" id="IPR016167">
    <property type="entry name" value="FAD-bd_PCMH_sub1"/>
</dbReference>
<dbReference type="InterPro" id="IPR016166">
    <property type="entry name" value="FAD-bd_PCMH"/>
</dbReference>
<keyword evidence="16 19" id="KW-0961">Cell wall biogenesis/degradation</keyword>
<keyword evidence="14 19" id="KW-0560">Oxidoreductase</keyword>
<protein>
    <recommendedName>
        <fullName evidence="6 19">UDP-N-acetylenolpyruvoylglucosamine reductase</fullName>
        <ecNumber evidence="5 19">1.3.1.98</ecNumber>
    </recommendedName>
    <alternativeName>
        <fullName evidence="17 19">UDP-N-acetylmuramate dehydrogenase</fullName>
    </alternativeName>
</protein>
<reference evidence="24" key="1">
    <citation type="journal article" date="2014" name="Genome Announc.">
        <title>Draft Genome Sequence of Marine Flavobacterium Jejuia pallidilutea Strain 11shimoA1 and Pigmentation Mutants.</title>
        <authorList>
            <person name="Takatani N."/>
            <person name="Nakanishi M."/>
            <person name="Meirelles P."/>
            <person name="Mino S."/>
            <person name="Suda W."/>
            <person name="Oshima K."/>
            <person name="Hattori M."/>
            <person name="Ohkuma M."/>
            <person name="Hosokawa M."/>
            <person name="Miyashita K."/>
            <person name="Thompson F.L."/>
            <person name="Niwa A."/>
            <person name="Sawabe T."/>
            <person name="Sawabe T."/>
        </authorList>
    </citation>
    <scope>NUCLEOTIDE SEQUENCE [LARGE SCALE GENOMIC DNA]</scope>
    <source>
        <strain evidence="24">JCM 19538</strain>
    </source>
</reference>
<keyword evidence="7 19" id="KW-0963">Cytoplasm</keyword>
<dbReference type="PROSITE" id="PS51387">
    <property type="entry name" value="FAD_PCMH"/>
    <property type="match status" value="1"/>
</dbReference>
<accession>A0A090VTY0</accession>
<comment type="subcellular location">
    <subcellularLocation>
        <location evidence="3 19">Cytoplasm</location>
    </subcellularLocation>
</comment>
<dbReference type="HAMAP" id="MF_00037">
    <property type="entry name" value="MurB"/>
    <property type="match status" value="1"/>
</dbReference>
<comment type="caution">
    <text evidence="21">The sequence shown here is derived from an EMBL/GenBank/DDBJ whole genome shotgun (WGS) entry which is preliminary data.</text>
</comment>
<evidence type="ECO:0000256" key="6">
    <source>
        <dbReference type="ARBA" id="ARBA00015188"/>
    </source>
</evidence>
<evidence type="ECO:0000313" key="22">
    <source>
        <dbReference type="EMBL" id="GAL89905.1"/>
    </source>
</evidence>
<keyword evidence="24" id="KW-1185">Reference proteome</keyword>
<evidence type="ECO:0000256" key="17">
    <source>
        <dbReference type="ARBA" id="ARBA00031026"/>
    </source>
</evidence>
<keyword evidence="10 19" id="KW-0274">FAD</keyword>
<dbReference type="GO" id="GO:0008762">
    <property type="term" value="F:UDP-N-acetylmuramate dehydrogenase activity"/>
    <property type="evidence" value="ECO:0007669"/>
    <property type="project" value="UniProtKB-UniRule"/>
</dbReference>